<organism evidence="1 2">
    <name type="scientific">Steccherinum ochraceum</name>
    <dbReference type="NCBI Taxonomy" id="92696"/>
    <lineage>
        <taxon>Eukaryota</taxon>
        <taxon>Fungi</taxon>
        <taxon>Dikarya</taxon>
        <taxon>Basidiomycota</taxon>
        <taxon>Agaricomycotina</taxon>
        <taxon>Agaricomycetes</taxon>
        <taxon>Polyporales</taxon>
        <taxon>Steccherinaceae</taxon>
        <taxon>Steccherinum</taxon>
    </lineage>
</organism>
<protein>
    <submittedName>
        <fullName evidence="1">Uncharacterized protein</fullName>
    </submittedName>
</protein>
<reference evidence="1 2" key="1">
    <citation type="submission" date="2018-11" db="EMBL/GenBank/DDBJ databases">
        <title>Genome assembly of Steccherinum ochraceum LE-BIN_3174, the white-rot fungus of the Steccherinaceae family (The Residual Polyporoid clade, Polyporales, Basidiomycota).</title>
        <authorList>
            <person name="Fedorova T.V."/>
            <person name="Glazunova O.A."/>
            <person name="Landesman E.O."/>
            <person name="Moiseenko K.V."/>
            <person name="Psurtseva N.V."/>
            <person name="Savinova O.S."/>
            <person name="Shakhova N.V."/>
            <person name="Tyazhelova T.V."/>
            <person name="Vasina D.V."/>
        </authorList>
    </citation>
    <scope>NUCLEOTIDE SEQUENCE [LARGE SCALE GENOMIC DNA]</scope>
    <source>
        <strain evidence="1 2">LE-BIN_3174</strain>
    </source>
</reference>
<sequence length="321" mass="36375">RLSLKIRDQRALPSSLGDALQLVCPNLTHFRITHFPSSTHALESRNALLRFLQMYRDQNQNRPYDAQSSREAAVACRLPPELCSVIVDFIPAYISGRNDELSRTYNDGVSQIRALVVDKLGPLLLDGHDIHYARWAGPRGETCCLEFGGRVLVVGHAPGTRHTGRALGDRALERTTLKEEWLERSRCWRNLYCGEGDLLHSVITHIPTAAFMTVQVGYAFYGRALIEWGHRNGHVNLERSGSDLDAQLYEARAAAQRLLRQNYDLADVDIVLLPGGRVDGMADSPFMFVISNSYYREEQPWYREIRDEIVNEIGHGELIVY</sequence>
<proteinExistence type="predicted"/>
<accession>A0A4R0R3F3</accession>
<dbReference type="AlphaFoldDB" id="A0A4R0R3F3"/>
<evidence type="ECO:0000313" key="2">
    <source>
        <dbReference type="Proteomes" id="UP000292702"/>
    </source>
</evidence>
<comment type="caution">
    <text evidence="1">The sequence shown here is derived from an EMBL/GenBank/DDBJ whole genome shotgun (WGS) entry which is preliminary data.</text>
</comment>
<feature type="non-terminal residue" evidence="1">
    <location>
        <position position="1"/>
    </location>
</feature>
<evidence type="ECO:0000313" key="1">
    <source>
        <dbReference type="EMBL" id="TCD60393.1"/>
    </source>
</evidence>
<gene>
    <name evidence="1" type="ORF">EIP91_010246</name>
</gene>
<keyword evidence="2" id="KW-1185">Reference proteome</keyword>
<dbReference type="EMBL" id="RWJN01000605">
    <property type="protein sequence ID" value="TCD60393.1"/>
    <property type="molecule type" value="Genomic_DNA"/>
</dbReference>
<name>A0A4R0R3F3_9APHY</name>
<dbReference type="Proteomes" id="UP000292702">
    <property type="component" value="Unassembled WGS sequence"/>
</dbReference>